<feature type="transmembrane region" description="Helical" evidence="1">
    <location>
        <begin position="150"/>
        <end position="173"/>
    </location>
</feature>
<feature type="domain" description="DUF547" evidence="2">
    <location>
        <begin position="113"/>
        <end position="195"/>
    </location>
</feature>
<dbReference type="PANTHER" id="PTHR34386">
    <property type="entry name" value="GLUTAREDOXIN"/>
    <property type="match status" value="1"/>
</dbReference>
<keyword evidence="1" id="KW-0812">Transmembrane</keyword>
<protein>
    <submittedName>
        <fullName evidence="4">DUF547 domain-containing protein</fullName>
    </submittedName>
</protein>
<accession>A0A9J2Q7N0</accession>
<evidence type="ECO:0000313" key="4">
    <source>
        <dbReference type="WBParaSite" id="ALUE_0001825301-mRNA-1"/>
    </source>
</evidence>
<evidence type="ECO:0000313" key="3">
    <source>
        <dbReference type="Proteomes" id="UP000036681"/>
    </source>
</evidence>
<dbReference type="Pfam" id="PF04784">
    <property type="entry name" value="DUF547"/>
    <property type="match status" value="1"/>
</dbReference>
<reference evidence="4" key="1">
    <citation type="submission" date="2023-03" db="UniProtKB">
        <authorList>
            <consortium name="WormBaseParasite"/>
        </authorList>
    </citation>
    <scope>IDENTIFICATION</scope>
</reference>
<proteinExistence type="predicted"/>
<dbReference type="InterPro" id="IPR006869">
    <property type="entry name" value="DUF547"/>
</dbReference>
<feature type="transmembrane region" description="Helical" evidence="1">
    <location>
        <begin position="120"/>
        <end position="138"/>
    </location>
</feature>
<dbReference type="InterPro" id="IPR051548">
    <property type="entry name" value="Grx-like_ET"/>
</dbReference>
<keyword evidence="1" id="KW-1133">Transmembrane helix</keyword>
<dbReference type="WBParaSite" id="ALUE_0001825301-mRNA-1">
    <property type="protein sequence ID" value="ALUE_0001825301-mRNA-1"/>
    <property type="gene ID" value="ALUE_0001825301"/>
</dbReference>
<dbReference type="GO" id="GO:0009055">
    <property type="term" value="F:electron transfer activity"/>
    <property type="evidence" value="ECO:0007669"/>
    <property type="project" value="TreeGrafter"/>
</dbReference>
<keyword evidence="1" id="KW-0472">Membrane</keyword>
<dbReference type="Proteomes" id="UP000036681">
    <property type="component" value="Unplaced"/>
</dbReference>
<evidence type="ECO:0000259" key="2">
    <source>
        <dbReference type="Pfam" id="PF04784"/>
    </source>
</evidence>
<sequence>MKGREEAFRIGTELVRRYFGHRFNNNESFQADRIYQLREEDNILPLNAASSGTESRISASDMNKALIGALKPIYQEIVSPDGKTISYSDFTSSQYYNHYLDVAHQLQYVDITAATRNEKLALFLNVYNVMIIHIFAKFDPPRNIWIRRKYWYATYYVIGGELYSLQSILNGILRGNRKGVAMLWQPFGPDDRRLNVCENSTS</sequence>
<dbReference type="PANTHER" id="PTHR34386:SF1">
    <property type="entry name" value="GLUTAREDOXIN-LIKE PROTEIN NRDH"/>
    <property type="match status" value="1"/>
</dbReference>
<keyword evidence="3" id="KW-1185">Reference proteome</keyword>
<evidence type="ECO:0000256" key="1">
    <source>
        <dbReference type="SAM" id="Phobius"/>
    </source>
</evidence>
<dbReference type="GO" id="GO:0045454">
    <property type="term" value="P:cell redox homeostasis"/>
    <property type="evidence" value="ECO:0007669"/>
    <property type="project" value="TreeGrafter"/>
</dbReference>
<organism evidence="3 4">
    <name type="scientific">Ascaris lumbricoides</name>
    <name type="common">Giant roundworm</name>
    <dbReference type="NCBI Taxonomy" id="6252"/>
    <lineage>
        <taxon>Eukaryota</taxon>
        <taxon>Metazoa</taxon>
        <taxon>Ecdysozoa</taxon>
        <taxon>Nematoda</taxon>
        <taxon>Chromadorea</taxon>
        <taxon>Rhabditida</taxon>
        <taxon>Spirurina</taxon>
        <taxon>Ascaridomorpha</taxon>
        <taxon>Ascaridoidea</taxon>
        <taxon>Ascarididae</taxon>
        <taxon>Ascaris</taxon>
    </lineage>
</organism>
<name>A0A9J2Q7N0_ASCLU</name>
<dbReference type="AlphaFoldDB" id="A0A9J2Q7N0"/>